<dbReference type="Gene3D" id="3.40.50.10140">
    <property type="entry name" value="Toll/interleukin-1 receptor homology (TIR) domain"/>
    <property type="match status" value="1"/>
</dbReference>
<dbReference type="InterPro" id="IPR035897">
    <property type="entry name" value="Toll_tir_struct_dom_sf"/>
</dbReference>
<comment type="caution">
    <text evidence="1">The sequence shown here is derived from an EMBL/GenBank/DDBJ whole genome shotgun (WGS) entry which is preliminary data.</text>
</comment>
<dbReference type="SUPFAM" id="SSF52200">
    <property type="entry name" value="Toll/Interleukin receptor TIR domain"/>
    <property type="match status" value="1"/>
</dbReference>
<protein>
    <recommendedName>
        <fullName evidence="3">Toll/interleukin-1 receptor domain-containing protein</fullName>
    </recommendedName>
</protein>
<reference evidence="1" key="1">
    <citation type="submission" date="2023-07" db="EMBL/GenBank/DDBJ databases">
        <title>Functional and genomic diversity of the sorghum phyllosphere microbiome.</title>
        <authorList>
            <person name="Shade A."/>
        </authorList>
    </citation>
    <scope>NUCLEOTIDE SEQUENCE</scope>
    <source>
        <strain evidence="1">SORGH_AS_1067</strain>
    </source>
</reference>
<dbReference type="Proteomes" id="UP001239215">
    <property type="component" value="Unassembled WGS sequence"/>
</dbReference>
<dbReference type="RefSeq" id="WP_307199151.1">
    <property type="nucleotide sequence ID" value="NZ_JAUTAN010000001.1"/>
</dbReference>
<evidence type="ECO:0008006" key="3">
    <source>
        <dbReference type="Google" id="ProtNLM"/>
    </source>
</evidence>
<evidence type="ECO:0000313" key="1">
    <source>
        <dbReference type="EMBL" id="MDQ1103746.1"/>
    </source>
</evidence>
<evidence type="ECO:0000313" key="2">
    <source>
        <dbReference type="Proteomes" id="UP001239215"/>
    </source>
</evidence>
<organism evidence="1 2">
    <name type="scientific">Nocardioides zeae</name>
    <dbReference type="NCBI Taxonomy" id="1457234"/>
    <lineage>
        <taxon>Bacteria</taxon>
        <taxon>Bacillati</taxon>
        <taxon>Actinomycetota</taxon>
        <taxon>Actinomycetes</taxon>
        <taxon>Propionibacteriales</taxon>
        <taxon>Nocardioidaceae</taxon>
        <taxon>Nocardioides</taxon>
    </lineage>
</organism>
<sequence>MRLALGSPIIFVAATRRQPMTYFSASELRQRAGGLTASAAQWELSRLSKAAAGNFDVFLSHSFRDAMLIVGLKRVLEADGLSVYVDWIEDPQLDRTKVNATTAAHLRERMKRCRSLVYATSQNASTSRWMPWELGFFDGVNGPDRVAICPIATGTGRYTGEEYLGLYKTLEKVRDAGVFRPFVVRPSRRQAERLGSFAAGKGLFVGLS</sequence>
<dbReference type="EMBL" id="JAUTAN010000001">
    <property type="protein sequence ID" value="MDQ1103746.1"/>
    <property type="molecule type" value="Genomic_DNA"/>
</dbReference>
<dbReference type="AlphaFoldDB" id="A0AAJ1X0E8"/>
<name>A0AAJ1X0E8_9ACTN</name>
<accession>A0AAJ1X0E8</accession>
<proteinExistence type="predicted"/>
<gene>
    <name evidence="1" type="ORF">QE405_001030</name>
</gene>